<dbReference type="GO" id="GO:0042780">
    <property type="term" value="P:tRNA 3'-end processing"/>
    <property type="evidence" value="ECO:0007669"/>
    <property type="project" value="UniProtKB-UniRule"/>
</dbReference>
<dbReference type="SUPFAM" id="SSF53098">
    <property type="entry name" value="Ribonuclease H-like"/>
    <property type="match status" value="1"/>
</dbReference>
<organism evidence="8 9">
    <name type="scientific">Actinobacillus delphinicola</name>
    <dbReference type="NCBI Taxonomy" id="51161"/>
    <lineage>
        <taxon>Bacteria</taxon>
        <taxon>Pseudomonadati</taxon>
        <taxon>Pseudomonadota</taxon>
        <taxon>Gammaproteobacteria</taxon>
        <taxon>Pasteurellales</taxon>
        <taxon>Pasteurellaceae</taxon>
        <taxon>Actinobacillus</taxon>
    </lineage>
</organism>
<dbReference type="Pfam" id="PF00570">
    <property type="entry name" value="HRDC"/>
    <property type="match status" value="1"/>
</dbReference>
<dbReference type="AlphaFoldDB" id="A0A448TVN8"/>
<dbReference type="CDD" id="cd06142">
    <property type="entry name" value="RNaseD_exo"/>
    <property type="match status" value="1"/>
</dbReference>
<dbReference type="Pfam" id="PF21293">
    <property type="entry name" value="RNAseD_HRDC_C"/>
    <property type="match status" value="1"/>
</dbReference>
<comment type="cofactor">
    <cofactor evidence="6">
        <name>a divalent metal cation</name>
        <dbReference type="ChEBI" id="CHEBI:60240"/>
    </cofactor>
</comment>
<sequence length="381" mass="44004">MENNKLHDMPSFVMVDTNEKLTTCCEKAQQKAVVTLDTEFVRTRTFYPQLGLIQLYDGEQLSLIDPLAITDFSPFCALLANRNVIKVLHACSEDLEVFKHQFNQLPEPMLDTQIMAQFLGAGVSVGLATLLKEYFDFDMDKGASRTDWLARPLSNVQLTYAAGDVAYLLPLFEAINTRLKASPWFDAAWDDCQSLLVKSQKTISSEKMYLKIPQIQKLAGIELCRIQHLAAWRYEEAKKRDLALNFVVKAENLWKVAKNGAKSTFDLLEIGLHSHEVRIHGKKILRILEKCEKEPQENYPILEKNLYEIEGYKQLSKELRDFLNKNFSENVPVELIANKKRVDNFLKWYYLLEKDETKLPTLLQGWRKPFGEQLVKYLESK</sequence>
<reference evidence="8 9" key="1">
    <citation type="submission" date="2018-12" db="EMBL/GenBank/DDBJ databases">
        <authorList>
            <consortium name="Pathogen Informatics"/>
        </authorList>
    </citation>
    <scope>NUCLEOTIDE SEQUENCE [LARGE SCALE GENOMIC DNA]</scope>
    <source>
        <strain evidence="8 9">NCTC12871</strain>
    </source>
</reference>
<keyword evidence="4 6" id="KW-0378">Hydrolase</keyword>
<dbReference type="InterPro" id="IPR048579">
    <property type="entry name" value="RNAseD_HRDC_C"/>
</dbReference>
<dbReference type="InterPro" id="IPR051086">
    <property type="entry name" value="RNase_D-like"/>
</dbReference>
<dbReference type="Gene3D" id="3.30.420.10">
    <property type="entry name" value="Ribonuclease H-like superfamily/Ribonuclease H"/>
    <property type="match status" value="1"/>
</dbReference>
<gene>
    <name evidence="6 8" type="primary">rnd</name>
    <name evidence="8" type="ORF">NCTC12871_01505</name>
</gene>
<feature type="domain" description="HRDC" evidence="7">
    <location>
        <begin position="219"/>
        <end position="298"/>
    </location>
</feature>
<dbReference type="NCBIfam" id="TIGR01388">
    <property type="entry name" value="rnd"/>
    <property type="match status" value="1"/>
</dbReference>
<evidence type="ECO:0000256" key="4">
    <source>
        <dbReference type="ARBA" id="ARBA00022801"/>
    </source>
</evidence>
<dbReference type="InterPro" id="IPR044876">
    <property type="entry name" value="HRDC_dom_sf"/>
</dbReference>
<dbReference type="Pfam" id="PF01612">
    <property type="entry name" value="DNA_pol_A_exo1"/>
    <property type="match status" value="1"/>
</dbReference>
<dbReference type="GO" id="GO:0005737">
    <property type="term" value="C:cytoplasm"/>
    <property type="evidence" value="ECO:0007669"/>
    <property type="project" value="UniProtKB-SubCell"/>
</dbReference>
<dbReference type="SUPFAM" id="SSF47819">
    <property type="entry name" value="HRDC-like"/>
    <property type="match status" value="2"/>
</dbReference>
<dbReference type="KEGG" id="adp:NCTC12871_01505"/>
<dbReference type="SMART" id="SM00341">
    <property type="entry name" value="HRDC"/>
    <property type="match status" value="1"/>
</dbReference>
<keyword evidence="2 6" id="KW-0819">tRNA processing</keyword>
<evidence type="ECO:0000313" key="9">
    <source>
        <dbReference type="Proteomes" id="UP000279799"/>
    </source>
</evidence>
<dbReference type="GO" id="GO:0008408">
    <property type="term" value="F:3'-5' exonuclease activity"/>
    <property type="evidence" value="ECO:0007669"/>
    <property type="project" value="InterPro"/>
</dbReference>
<dbReference type="EMBL" id="LR134510">
    <property type="protein sequence ID" value="VEJ10006.1"/>
    <property type="molecule type" value="Genomic_DNA"/>
</dbReference>
<dbReference type="SMART" id="SM00474">
    <property type="entry name" value="35EXOc"/>
    <property type="match status" value="1"/>
</dbReference>
<keyword evidence="5 6" id="KW-0269">Exonuclease</keyword>
<dbReference type="InterPro" id="IPR036397">
    <property type="entry name" value="RNaseH_sf"/>
</dbReference>
<dbReference type="GO" id="GO:0000166">
    <property type="term" value="F:nucleotide binding"/>
    <property type="evidence" value="ECO:0007669"/>
    <property type="project" value="InterPro"/>
</dbReference>
<comment type="similarity">
    <text evidence="6">Belongs to the RNase D family.</text>
</comment>
<dbReference type="InterPro" id="IPR002121">
    <property type="entry name" value="HRDC_dom"/>
</dbReference>
<dbReference type="PROSITE" id="PS50967">
    <property type="entry name" value="HRDC"/>
    <property type="match status" value="1"/>
</dbReference>
<dbReference type="HAMAP" id="MF_01899">
    <property type="entry name" value="RNase_D"/>
    <property type="match status" value="1"/>
</dbReference>
<dbReference type="InterPro" id="IPR010997">
    <property type="entry name" value="HRDC-like_sf"/>
</dbReference>
<dbReference type="InterPro" id="IPR002562">
    <property type="entry name" value="3'-5'_exonuclease_dom"/>
</dbReference>
<evidence type="ECO:0000256" key="6">
    <source>
        <dbReference type="HAMAP-Rule" id="MF_01899"/>
    </source>
</evidence>
<evidence type="ECO:0000256" key="1">
    <source>
        <dbReference type="ARBA" id="ARBA00022490"/>
    </source>
</evidence>
<dbReference type="InterPro" id="IPR012337">
    <property type="entry name" value="RNaseH-like_sf"/>
</dbReference>
<keyword evidence="1 6" id="KW-0963">Cytoplasm</keyword>
<dbReference type="PANTHER" id="PTHR47649">
    <property type="entry name" value="RIBONUCLEASE D"/>
    <property type="match status" value="1"/>
</dbReference>
<dbReference type="Gene3D" id="1.10.150.80">
    <property type="entry name" value="HRDC domain"/>
    <property type="match status" value="2"/>
</dbReference>
<proteinExistence type="inferred from homology"/>
<evidence type="ECO:0000256" key="2">
    <source>
        <dbReference type="ARBA" id="ARBA00022694"/>
    </source>
</evidence>
<dbReference type="PANTHER" id="PTHR47649:SF1">
    <property type="entry name" value="RIBONUCLEASE D"/>
    <property type="match status" value="1"/>
</dbReference>
<evidence type="ECO:0000313" key="8">
    <source>
        <dbReference type="EMBL" id="VEJ10006.1"/>
    </source>
</evidence>
<name>A0A448TVN8_9PAST</name>
<dbReference type="EC" id="3.1.13.5" evidence="6"/>
<comment type="function">
    <text evidence="6">Exonuclease involved in the 3' processing of various precursor tRNAs. Initiates hydrolysis at the 3'-terminus of an RNA molecule and releases 5'-mononucleotides.</text>
</comment>
<keyword evidence="3 6" id="KW-0540">Nuclease</keyword>
<dbReference type="Proteomes" id="UP000279799">
    <property type="component" value="Chromosome"/>
</dbReference>
<keyword evidence="9" id="KW-1185">Reference proteome</keyword>
<dbReference type="InterPro" id="IPR006292">
    <property type="entry name" value="RNase_D"/>
</dbReference>
<evidence type="ECO:0000259" key="7">
    <source>
        <dbReference type="PROSITE" id="PS50967"/>
    </source>
</evidence>
<evidence type="ECO:0000256" key="3">
    <source>
        <dbReference type="ARBA" id="ARBA00022722"/>
    </source>
</evidence>
<protein>
    <recommendedName>
        <fullName evidence="6">Ribonuclease D</fullName>
        <shortName evidence="6">RNase D</shortName>
        <ecNumber evidence="6">3.1.13.5</ecNumber>
    </recommendedName>
</protein>
<evidence type="ECO:0000256" key="5">
    <source>
        <dbReference type="ARBA" id="ARBA00022839"/>
    </source>
</evidence>
<dbReference type="GO" id="GO:0033890">
    <property type="term" value="F:ribonuclease D activity"/>
    <property type="evidence" value="ECO:0007669"/>
    <property type="project" value="UniProtKB-UniRule"/>
</dbReference>
<accession>A0A448TVN8</accession>
<dbReference type="GO" id="GO:0003676">
    <property type="term" value="F:nucleic acid binding"/>
    <property type="evidence" value="ECO:0007669"/>
    <property type="project" value="InterPro"/>
</dbReference>
<comment type="catalytic activity">
    <reaction evidence="6">
        <text>Exonucleolytic cleavage that removes extra residues from the 3'-terminus of tRNA to produce 5'-mononucleotides.</text>
        <dbReference type="EC" id="3.1.13.5"/>
    </reaction>
</comment>
<comment type="subcellular location">
    <subcellularLocation>
        <location evidence="6">Cytoplasm</location>
    </subcellularLocation>
</comment>